<accession>A0ABQ1XM02</accession>
<reference evidence="4" key="1">
    <citation type="journal article" date="2019" name="Int. J. Syst. Evol. Microbiol.">
        <title>The Global Catalogue of Microorganisms (GCM) 10K type strain sequencing project: providing services to taxonomists for standard genome sequencing and annotation.</title>
        <authorList>
            <consortium name="The Broad Institute Genomics Platform"/>
            <consortium name="The Broad Institute Genome Sequencing Center for Infectious Disease"/>
            <person name="Wu L."/>
            <person name="Ma J."/>
        </authorList>
    </citation>
    <scope>NUCLEOTIDE SEQUENCE [LARGE SCALE GENOMIC DNA]</scope>
    <source>
        <strain evidence="4">CGMCC 1.12766</strain>
    </source>
</reference>
<proteinExistence type="predicted"/>
<evidence type="ECO:0000313" key="3">
    <source>
        <dbReference type="EMBL" id="GGG97510.1"/>
    </source>
</evidence>
<keyword evidence="4" id="KW-1185">Reference proteome</keyword>
<name>A0ABQ1XM02_9PROT</name>
<evidence type="ECO:0000259" key="2">
    <source>
        <dbReference type="Pfam" id="PF00501"/>
    </source>
</evidence>
<evidence type="ECO:0000256" key="1">
    <source>
        <dbReference type="SAM" id="MobiDB-lite"/>
    </source>
</evidence>
<dbReference type="InterPro" id="IPR050237">
    <property type="entry name" value="ATP-dep_AMP-bd_enzyme"/>
</dbReference>
<gene>
    <name evidence="3" type="ORF">GCM10007420_11520</name>
</gene>
<dbReference type="EMBL" id="BMFS01000004">
    <property type="protein sequence ID" value="GGG97510.1"/>
    <property type="molecule type" value="Genomic_DNA"/>
</dbReference>
<dbReference type="PANTHER" id="PTHR43767:SF11">
    <property type="entry name" value="MEDIUM-CHAIN-FATTY-ACID--COA LIGASE"/>
    <property type="match status" value="1"/>
</dbReference>
<feature type="compositionally biased region" description="Basic and acidic residues" evidence="1">
    <location>
        <begin position="95"/>
        <end position="104"/>
    </location>
</feature>
<dbReference type="PANTHER" id="PTHR43767">
    <property type="entry name" value="LONG-CHAIN-FATTY-ACID--COA LIGASE"/>
    <property type="match status" value="1"/>
</dbReference>
<comment type="caution">
    <text evidence="3">The sequence shown here is derived from an EMBL/GenBank/DDBJ whole genome shotgun (WGS) entry which is preliminary data.</text>
</comment>
<dbReference type="Proteomes" id="UP000648722">
    <property type="component" value="Unassembled WGS sequence"/>
</dbReference>
<feature type="domain" description="AMP-dependent synthetase/ligase" evidence="2">
    <location>
        <begin position="5"/>
        <end position="112"/>
    </location>
</feature>
<dbReference type="Pfam" id="PF00501">
    <property type="entry name" value="AMP-binding"/>
    <property type="match status" value="1"/>
</dbReference>
<dbReference type="Gene3D" id="3.40.50.12780">
    <property type="entry name" value="N-terminal domain of ligase-like"/>
    <property type="match status" value="1"/>
</dbReference>
<dbReference type="SUPFAM" id="SSF56801">
    <property type="entry name" value="Acetyl-CoA synthetase-like"/>
    <property type="match status" value="1"/>
</dbReference>
<protein>
    <recommendedName>
        <fullName evidence="2">AMP-dependent synthetase/ligase domain-containing protein</fullName>
    </recommendedName>
</protein>
<evidence type="ECO:0000313" key="4">
    <source>
        <dbReference type="Proteomes" id="UP000648722"/>
    </source>
</evidence>
<dbReference type="InterPro" id="IPR042099">
    <property type="entry name" value="ANL_N_sf"/>
</dbReference>
<organism evidence="3 4">
    <name type="scientific">Glycocaulis albus</name>
    <dbReference type="NCBI Taxonomy" id="1382801"/>
    <lineage>
        <taxon>Bacteria</taxon>
        <taxon>Pseudomonadati</taxon>
        <taxon>Pseudomonadota</taxon>
        <taxon>Alphaproteobacteria</taxon>
        <taxon>Maricaulales</taxon>
        <taxon>Maricaulaceae</taxon>
        <taxon>Glycocaulis</taxon>
    </lineage>
</organism>
<dbReference type="InterPro" id="IPR000873">
    <property type="entry name" value="AMP-dep_synth/lig_dom"/>
</dbReference>
<sequence>MVLPGRHLDGASLAGLIKSEAVTVAVRVATVWLGLVEHLEATGGQTPSLKRVVVGGAPLTPALMARIGERLAVTVQTSWGMTELSPAGTFALPDDPNRSAEKSGRPAIGVDLRSGGICNSDDFASVKERMARFMAAGFREICEERARVRADQA</sequence>
<feature type="region of interest" description="Disordered" evidence="1">
    <location>
        <begin position="87"/>
        <end position="107"/>
    </location>
</feature>